<dbReference type="RefSeq" id="WP_096610400.1">
    <property type="nucleotide sequence ID" value="NZ_NWVD01000001.1"/>
</dbReference>
<dbReference type="SUPFAM" id="SSF56281">
    <property type="entry name" value="Metallo-hydrolase/oxidoreductase"/>
    <property type="match status" value="1"/>
</dbReference>
<name>A0A2A4I238_9SPHN</name>
<keyword evidence="2" id="KW-0479">Metal-binding</keyword>
<dbReference type="EMBL" id="NWVD01000001">
    <property type="protein sequence ID" value="PCG10680.1"/>
    <property type="molecule type" value="Genomic_DNA"/>
</dbReference>
<evidence type="ECO:0000313" key="9">
    <source>
        <dbReference type="Proteomes" id="UP000218784"/>
    </source>
</evidence>
<dbReference type="CDD" id="cd07714">
    <property type="entry name" value="RNaseJ_MBL-fold"/>
    <property type="match status" value="1"/>
</dbReference>
<dbReference type="InterPro" id="IPR055132">
    <property type="entry name" value="RNase_J_b_CASP"/>
</dbReference>
<dbReference type="Pfam" id="PF12706">
    <property type="entry name" value="Lactamase_B_2"/>
    <property type="match status" value="1"/>
</dbReference>
<dbReference type="Pfam" id="PF22505">
    <property type="entry name" value="RNase_J_b_CASP"/>
    <property type="match status" value="1"/>
</dbReference>
<proteinExistence type="predicted"/>
<dbReference type="PANTHER" id="PTHR43694:SF1">
    <property type="entry name" value="RIBONUCLEASE J"/>
    <property type="match status" value="1"/>
</dbReference>
<dbReference type="GO" id="GO:0003723">
    <property type="term" value="F:RNA binding"/>
    <property type="evidence" value="ECO:0007669"/>
    <property type="project" value="UniProtKB-KW"/>
</dbReference>
<evidence type="ECO:0000313" key="8">
    <source>
        <dbReference type="EMBL" id="PCG10680.1"/>
    </source>
</evidence>
<keyword evidence="1" id="KW-0540">Nuclease</keyword>
<dbReference type="InterPro" id="IPR011108">
    <property type="entry name" value="RMMBL"/>
</dbReference>
<evidence type="ECO:0000256" key="2">
    <source>
        <dbReference type="ARBA" id="ARBA00022723"/>
    </source>
</evidence>
<evidence type="ECO:0000256" key="1">
    <source>
        <dbReference type="ARBA" id="ARBA00022722"/>
    </source>
</evidence>
<comment type="caution">
    <text evidence="8">The sequence shown here is derived from an EMBL/GenBank/DDBJ whole genome shotgun (WGS) entry which is preliminary data.</text>
</comment>
<keyword evidence="5" id="KW-0269">Exonuclease</keyword>
<dbReference type="GO" id="GO:0004527">
    <property type="term" value="F:exonuclease activity"/>
    <property type="evidence" value="ECO:0007669"/>
    <property type="project" value="UniProtKB-KW"/>
</dbReference>
<dbReference type="Pfam" id="PF07521">
    <property type="entry name" value="RMMBL"/>
    <property type="match status" value="1"/>
</dbReference>
<dbReference type="AlphaFoldDB" id="A0A2A4I238"/>
<dbReference type="InterPro" id="IPR036866">
    <property type="entry name" value="RibonucZ/Hydroxyglut_hydro"/>
</dbReference>
<evidence type="ECO:0000256" key="3">
    <source>
        <dbReference type="ARBA" id="ARBA00022801"/>
    </source>
</evidence>
<keyword evidence="4" id="KW-0862">Zinc</keyword>
<sequence length="547" mass="59298">MTTPKTNELLFCALGGSGEIGMNVILYGHAGKWLMVDCGVTFADAHYPGIDVILPDLRFIEERLSDLVGIVLTHGHEDHIGALPYLAEDLGVPIYATPFTAGLVRGKLEEERIEDRVKIRMVHAREPFSVGPFRVEMVPLSHSIPEANALLIETKAGRVFHTGDWKLDATPVIGKPSTPEELTAIGKRGIDVLVCDSTNAFNTEPSGSEASVRKGLAESVARARGRVVVTTFASNAARLSTLGKVAQETGRKLCVTGRSLDRIIRVAKATGYLKDFPDTIDVNAAMRLPRNRVLIVATGGQGEPRAALARIADGSHQISVDQGDMVIFSARQIPGNEVAVGRIQNQLAAKGVEMVTERQAHVHVSGHPGRPELAKMYEWLRPKTLVPVHGEMRHLMEHARFGLSQGIGAVHVQTNGDMVRLAPDGPKKIGDVPVGRLVLDGDVILPADGGTINDRRRIAVNGTISVGIAVDRNGRAGGIPEVRFQGIPVEEEREPFMAEAVEAATEAMEGRVRDRDRLREDVRLAVRRVATRWTGKKPVVDVVIVQV</sequence>
<dbReference type="InterPro" id="IPR042173">
    <property type="entry name" value="RNase_J_2"/>
</dbReference>
<evidence type="ECO:0000259" key="7">
    <source>
        <dbReference type="SMART" id="SM00849"/>
    </source>
</evidence>
<evidence type="ECO:0000256" key="4">
    <source>
        <dbReference type="ARBA" id="ARBA00022833"/>
    </source>
</evidence>
<dbReference type="InterPro" id="IPR041636">
    <property type="entry name" value="RNase_J_C"/>
</dbReference>
<dbReference type="Gene3D" id="3.10.20.580">
    <property type="match status" value="1"/>
</dbReference>
<evidence type="ECO:0000256" key="5">
    <source>
        <dbReference type="ARBA" id="ARBA00022839"/>
    </source>
</evidence>
<dbReference type="InterPro" id="IPR001279">
    <property type="entry name" value="Metallo-B-lactamas"/>
</dbReference>
<reference evidence="8 9" key="1">
    <citation type="submission" date="2017-09" db="EMBL/GenBank/DDBJ databases">
        <title>Sphingomonas ginsenosidimutans KACC 14949, whole genome shotgun sequence.</title>
        <authorList>
            <person name="Feng G."/>
            <person name="Zhu H."/>
        </authorList>
    </citation>
    <scope>NUCLEOTIDE SEQUENCE [LARGE SCALE GENOMIC DNA]</scope>
    <source>
        <strain evidence="8 9">KACC 14949</strain>
    </source>
</reference>
<protein>
    <submittedName>
        <fullName evidence="8">MBL fold hydrolase</fullName>
    </submittedName>
</protein>
<dbReference type="Gene3D" id="3.60.15.10">
    <property type="entry name" value="Ribonuclease Z/Hydroxyacylglutathione hydrolase-like"/>
    <property type="match status" value="1"/>
</dbReference>
<dbReference type="Proteomes" id="UP000218784">
    <property type="component" value="Unassembled WGS sequence"/>
</dbReference>
<organism evidence="8 9">
    <name type="scientific">Sphingomonas ginsenosidimutans</name>
    <dbReference type="NCBI Taxonomy" id="862134"/>
    <lineage>
        <taxon>Bacteria</taxon>
        <taxon>Pseudomonadati</taxon>
        <taxon>Pseudomonadota</taxon>
        <taxon>Alphaproteobacteria</taxon>
        <taxon>Sphingomonadales</taxon>
        <taxon>Sphingomonadaceae</taxon>
        <taxon>Sphingomonas</taxon>
    </lineage>
</organism>
<keyword evidence="6" id="KW-0694">RNA-binding</keyword>
<keyword evidence="3 8" id="KW-0378">Hydrolase</keyword>
<keyword evidence="9" id="KW-1185">Reference proteome</keyword>
<dbReference type="PANTHER" id="PTHR43694">
    <property type="entry name" value="RIBONUCLEASE J"/>
    <property type="match status" value="1"/>
</dbReference>
<evidence type="ECO:0000256" key="6">
    <source>
        <dbReference type="ARBA" id="ARBA00022884"/>
    </source>
</evidence>
<dbReference type="SMART" id="SM00849">
    <property type="entry name" value="Lactamase_B"/>
    <property type="match status" value="1"/>
</dbReference>
<feature type="domain" description="Metallo-beta-lactamase" evidence="7">
    <location>
        <begin position="21"/>
        <end position="216"/>
    </location>
</feature>
<gene>
    <name evidence="8" type="ORF">COA17_04675</name>
</gene>
<accession>A0A2A4I238</accession>
<dbReference type="Gene3D" id="3.40.50.10710">
    <property type="entry name" value="Metallo-hydrolase/oxidoreductase"/>
    <property type="match status" value="1"/>
</dbReference>
<dbReference type="Pfam" id="PF17770">
    <property type="entry name" value="RNase_J_C"/>
    <property type="match status" value="1"/>
</dbReference>
<dbReference type="GO" id="GO:0046872">
    <property type="term" value="F:metal ion binding"/>
    <property type="evidence" value="ECO:0007669"/>
    <property type="project" value="UniProtKB-KW"/>
</dbReference>